<dbReference type="Proteomes" id="UP001341281">
    <property type="component" value="Chromosome 03"/>
</dbReference>
<name>A0AAQ3WK18_PASNO</name>
<proteinExistence type="predicted"/>
<sequence>MPIKPCTVCILAAHPVFDVLPKRAQSHTCLVPRCGGLDDVRYPTPNQGHEGGVVLHGINSFQHQASTFHRPSWHHWKLRTSIGGYEIMKTRKTTQEPENGWPAFLATHVLEISWITTTPKKDGDELDDDHSYDGWIAEGCCATLKDACRDRREDLPSAICTLISGVRTLQSGWTCTGFDHYFINVIM</sequence>
<dbReference type="EMBL" id="CP144747">
    <property type="protein sequence ID" value="WVZ64226.1"/>
    <property type="molecule type" value="Genomic_DNA"/>
</dbReference>
<organism evidence="1 2">
    <name type="scientific">Paspalum notatum var. saurae</name>
    <dbReference type="NCBI Taxonomy" id="547442"/>
    <lineage>
        <taxon>Eukaryota</taxon>
        <taxon>Viridiplantae</taxon>
        <taxon>Streptophyta</taxon>
        <taxon>Embryophyta</taxon>
        <taxon>Tracheophyta</taxon>
        <taxon>Spermatophyta</taxon>
        <taxon>Magnoliopsida</taxon>
        <taxon>Liliopsida</taxon>
        <taxon>Poales</taxon>
        <taxon>Poaceae</taxon>
        <taxon>PACMAD clade</taxon>
        <taxon>Panicoideae</taxon>
        <taxon>Andropogonodae</taxon>
        <taxon>Paspaleae</taxon>
        <taxon>Paspalinae</taxon>
        <taxon>Paspalum</taxon>
    </lineage>
</organism>
<protein>
    <submittedName>
        <fullName evidence="1">Uncharacterized protein</fullName>
    </submittedName>
</protein>
<gene>
    <name evidence="1" type="ORF">U9M48_013786</name>
</gene>
<evidence type="ECO:0000313" key="2">
    <source>
        <dbReference type="Proteomes" id="UP001341281"/>
    </source>
</evidence>
<feature type="non-terminal residue" evidence="1">
    <location>
        <position position="187"/>
    </location>
</feature>
<evidence type="ECO:0000313" key="1">
    <source>
        <dbReference type="EMBL" id="WVZ64226.1"/>
    </source>
</evidence>
<reference evidence="1 2" key="1">
    <citation type="submission" date="2024-02" db="EMBL/GenBank/DDBJ databases">
        <title>High-quality chromosome-scale genome assembly of Pensacola bahiagrass (Paspalum notatum Flugge var. saurae).</title>
        <authorList>
            <person name="Vega J.M."/>
            <person name="Podio M."/>
            <person name="Orjuela J."/>
            <person name="Siena L.A."/>
            <person name="Pessino S.C."/>
            <person name="Combes M.C."/>
            <person name="Mariac C."/>
            <person name="Albertini E."/>
            <person name="Pupilli F."/>
            <person name="Ortiz J.P.A."/>
            <person name="Leblanc O."/>
        </authorList>
    </citation>
    <scope>NUCLEOTIDE SEQUENCE [LARGE SCALE GENOMIC DNA]</scope>
    <source>
        <strain evidence="1">R1</strain>
        <tissue evidence="1">Leaf</tissue>
    </source>
</reference>
<dbReference type="AlphaFoldDB" id="A0AAQ3WK18"/>
<keyword evidence="2" id="KW-1185">Reference proteome</keyword>
<accession>A0AAQ3WK18</accession>